<accession>A0AAV5JM46</accession>
<name>A0AAV5JM46_9ROSI</name>
<dbReference type="EMBL" id="BPVZ01000038">
    <property type="protein sequence ID" value="GKV13145.1"/>
    <property type="molecule type" value="Genomic_DNA"/>
</dbReference>
<comment type="caution">
    <text evidence="1">The sequence shown here is derived from an EMBL/GenBank/DDBJ whole genome shotgun (WGS) entry which is preliminary data.</text>
</comment>
<sequence>MASRSFPSLFDFRELDLELFLLFGYCYFNSINMRIHVKGR</sequence>
<protein>
    <submittedName>
        <fullName evidence="1">Uncharacterized protein</fullName>
    </submittedName>
</protein>
<reference evidence="1 2" key="1">
    <citation type="journal article" date="2021" name="Commun. Biol.">
        <title>The genome of Shorea leprosula (Dipterocarpaceae) highlights the ecological relevance of drought in aseasonal tropical rainforests.</title>
        <authorList>
            <person name="Ng K.K.S."/>
            <person name="Kobayashi M.J."/>
            <person name="Fawcett J.A."/>
            <person name="Hatakeyama M."/>
            <person name="Paape T."/>
            <person name="Ng C.H."/>
            <person name="Ang C.C."/>
            <person name="Tnah L.H."/>
            <person name="Lee C.T."/>
            <person name="Nishiyama T."/>
            <person name="Sese J."/>
            <person name="O'Brien M.J."/>
            <person name="Copetti D."/>
            <person name="Mohd Noor M.I."/>
            <person name="Ong R.C."/>
            <person name="Putra M."/>
            <person name="Sireger I.Z."/>
            <person name="Indrioko S."/>
            <person name="Kosugi Y."/>
            <person name="Izuno A."/>
            <person name="Isagi Y."/>
            <person name="Lee S.L."/>
            <person name="Shimizu K.K."/>
        </authorList>
    </citation>
    <scope>NUCLEOTIDE SEQUENCE [LARGE SCALE GENOMIC DNA]</scope>
    <source>
        <strain evidence="1">214</strain>
    </source>
</reference>
<evidence type="ECO:0000313" key="2">
    <source>
        <dbReference type="Proteomes" id="UP001054252"/>
    </source>
</evidence>
<proteinExistence type="predicted"/>
<dbReference type="Proteomes" id="UP001054252">
    <property type="component" value="Unassembled WGS sequence"/>
</dbReference>
<gene>
    <name evidence="1" type="ORF">SLEP1_g24205</name>
</gene>
<dbReference type="AlphaFoldDB" id="A0AAV5JM46"/>
<evidence type="ECO:0000313" key="1">
    <source>
        <dbReference type="EMBL" id="GKV13145.1"/>
    </source>
</evidence>
<keyword evidence="2" id="KW-1185">Reference proteome</keyword>
<organism evidence="1 2">
    <name type="scientific">Rubroshorea leprosula</name>
    <dbReference type="NCBI Taxonomy" id="152421"/>
    <lineage>
        <taxon>Eukaryota</taxon>
        <taxon>Viridiplantae</taxon>
        <taxon>Streptophyta</taxon>
        <taxon>Embryophyta</taxon>
        <taxon>Tracheophyta</taxon>
        <taxon>Spermatophyta</taxon>
        <taxon>Magnoliopsida</taxon>
        <taxon>eudicotyledons</taxon>
        <taxon>Gunneridae</taxon>
        <taxon>Pentapetalae</taxon>
        <taxon>rosids</taxon>
        <taxon>malvids</taxon>
        <taxon>Malvales</taxon>
        <taxon>Dipterocarpaceae</taxon>
        <taxon>Rubroshorea</taxon>
    </lineage>
</organism>